<gene>
    <name evidence="2" type="ORF">COU31_00040</name>
</gene>
<sequence>MPKQNNQAKRLMYLTVFLFTAIIVVLWGWSLKIRIDNLNVSGTPEGQLASNTIENFNNIFADNQADENTKQEILKNLQKIAQQLITTSTTSTVATITATTTGSTTTTITTTTTN</sequence>
<comment type="caution">
    <text evidence="2">The sequence shown here is derived from an EMBL/GenBank/DDBJ whole genome shotgun (WGS) entry which is preliminary data.</text>
</comment>
<accession>A0A2M6W590</accession>
<name>A0A2M6W590_9BACT</name>
<keyword evidence="1" id="KW-1133">Transmembrane helix</keyword>
<protein>
    <submittedName>
        <fullName evidence="2">Uncharacterized protein</fullName>
    </submittedName>
</protein>
<dbReference type="EMBL" id="PFBX01000002">
    <property type="protein sequence ID" value="PIT87943.1"/>
    <property type="molecule type" value="Genomic_DNA"/>
</dbReference>
<evidence type="ECO:0000256" key="1">
    <source>
        <dbReference type="SAM" id="Phobius"/>
    </source>
</evidence>
<reference evidence="3" key="1">
    <citation type="submission" date="2017-09" db="EMBL/GenBank/DDBJ databases">
        <title>Depth-based differentiation of microbial function through sediment-hosted aquifers and enrichment of novel symbionts in the deep terrestrial subsurface.</title>
        <authorList>
            <person name="Probst A.J."/>
            <person name="Ladd B."/>
            <person name="Jarett J.K."/>
            <person name="Geller-Mcgrath D.E."/>
            <person name="Sieber C.M.K."/>
            <person name="Emerson J.B."/>
            <person name="Anantharaman K."/>
            <person name="Thomas B.C."/>
            <person name="Malmstrom R."/>
            <person name="Stieglmeier M."/>
            <person name="Klingl A."/>
            <person name="Woyke T."/>
            <person name="Ryan C.M."/>
            <person name="Banfield J.F."/>
        </authorList>
    </citation>
    <scope>NUCLEOTIDE SEQUENCE [LARGE SCALE GENOMIC DNA]</scope>
</reference>
<evidence type="ECO:0000313" key="2">
    <source>
        <dbReference type="EMBL" id="PIT87943.1"/>
    </source>
</evidence>
<keyword evidence="1" id="KW-0812">Transmembrane</keyword>
<evidence type="ECO:0000313" key="3">
    <source>
        <dbReference type="Proteomes" id="UP000231183"/>
    </source>
</evidence>
<dbReference type="AlphaFoldDB" id="A0A2M6W590"/>
<keyword evidence="1" id="KW-0472">Membrane</keyword>
<proteinExistence type="predicted"/>
<feature type="transmembrane region" description="Helical" evidence="1">
    <location>
        <begin position="12"/>
        <end position="31"/>
    </location>
</feature>
<organism evidence="2 3">
    <name type="scientific">Candidatus Magasanikbacteria bacterium CG10_big_fil_rev_8_21_14_0_10_40_10</name>
    <dbReference type="NCBI Taxonomy" id="1974648"/>
    <lineage>
        <taxon>Bacteria</taxon>
        <taxon>Candidatus Magasanikiibacteriota</taxon>
    </lineage>
</organism>
<dbReference type="Proteomes" id="UP000231183">
    <property type="component" value="Unassembled WGS sequence"/>
</dbReference>